<keyword evidence="5" id="KW-0812">Transmembrane</keyword>
<dbReference type="GO" id="GO:0004497">
    <property type="term" value="F:monooxygenase activity"/>
    <property type="evidence" value="ECO:0007669"/>
    <property type="project" value="UniProtKB-KW"/>
</dbReference>
<dbReference type="PRINTS" id="PR00420">
    <property type="entry name" value="RNGMNOXGNASE"/>
</dbReference>
<evidence type="ECO:0000313" key="7">
    <source>
        <dbReference type="EMBL" id="OSS43340.1"/>
    </source>
</evidence>
<keyword evidence="5" id="KW-1133">Transmembrane helix</keyword>
<keyword evidence="1" id="KW-0285">Flavoprotein</keyword>
<dbReference type="InParanoid" id="A0A1Y2LHW8"/>
<dbReference type="InterPro" id="IPR002938">
    <property type="entry name" value="FAD-bd"/>
</dbReference>
<sequence>MYNRLRRSRTIGCLEFLYQFTQSNMPPPSPEKHHLAGKRIIVTGAGLAGLAFATALDQSWPDGHPKPELVLYERSLKELDREREGYTMSIKPESGLKTLKELGLLEKALSHSTVDHNGIETAPTIWNSKWQPQLDLNATRKPSQAGAAIPPTGIRLVRYMLRDMLLNAVPPHTTIHWGKGCEKAQLLPNDRVRVTLADASTSDCDLLIAADGANSTIRASLLPAQSLAYAGVVCCMGTSRFPPGEKPTPHAKGKWGINLSSKGVPFLPFPVDATTTVWALSYRSAQPRERVRGTEAIAHRRELLEEVHQRGSHLQSPFREMVQATDPRTLQVFSAAHKLPLSHAALLPSTNVVLIGDANHPVTPFSGSGANMALLDAVVLAQQLACCGSVGAAVSAFDAESIPRARKAVNRGRFTIAVLHARGFGFWVVRVLVGVVGLLVKYLR</sequence>
<evidence type="ECO:0000256" key="5">
    <source>
        <dbReference type="SAM" id="Phobius"/>
    </source>
</evidence>
<dbReference type="EMBL" id="KZ107868">
    <property type="protein sequence ID" value="OSS43340.1"/>
    <property type="molecule type" value="Genomic_DNA"/>
</dbReference>
<dbReference type="PANTHER" id="PTHR46972:SF1">
    <property type="entry name" value="FAD DEPENDENT OXIDOREDUCTASE DOMAIN-CONTAINING PROTEIN"/>
    <property type="match status" value="1"/>
</dbReference>
<dbReference type="PANTHER" id="PTHR46972">
    <property type="entry name" value="MONOOXYGENASE ASQM-RELATED"/>
    <property type="match status" value="1"/>
</dbReference>
<accession>A0A1Y2LHW8</accession>
<dbReference type="Pfam" id="PF01494">
    <property type="entry name" value="FAD_binding_3"/>
    <property type="match status" value="1"/>
</dbReference>
<dbReference type="STRING" id="105696.A0A1Y2LHW8"/>
<proteinExistence type="predicted"/>
<dbReference type="InterPro" id="IPR036188">
    <property type="entry name" value="FAD/NAD-bd_sf"/>
</dbReference>
<evidence type="ECO:0000256" key="3">
    <source>
        <dbReference type="ARBA" id="ARBA00023002"/>
    </source>
</evidence>
<dbReference type="Proteomes" id="UP000193240">
    <property type="component" value="Unassembled WGS sequence"/>
</dbReference>
<evidence type="ECO:0000256" key="4">
    <source>
        <dbReference type="ARBA" id="ARBA00023033"/>
    </source>
</evidence>
<feature type="transmembrane region" description="Helical" evidence="5">
    <location>
        <begin position="424"/>
        <end position="443"/>
    </location>
</feature>
<keyword evidence="8" id="KW-1185">Reference proteome</keyword>
<dbReference type="Gene3D" id="3.50.50.60">
    <property type="entry name" value="FAD/NAD(P)-binding domain"/>
    <property type="match status" value="1"/>
</dbReference>
<dbReference type="OMA" id="VQWNSRC"/>
<feature type="domain" description="FAD-binding" evidence="6">
    <location>
        <begin position="41"/>
        <end position="407"/>
    </location>
</feature>
<evidence type="ECO:0000256" key="1">
    <source>
        <dbReference type="ARBA" id="ARBA00022630"/>
    </source>
</evidence>
<keyword evidence="2" id="KW-0274">FAD</keyword>
<name>A0A1Y2LHW8_EPING</name>
<reference evidence="7 8" key="1">
    <citation type="journal article" date="2017" name="Genome Announc.">
        <title>Genome sequence of the saprophytic ascomycete Epicoccum nigrum ICMP 19927 strain isolated from New Zealand.</title>
        <authorList>
            <person name="Fokin M."/>
            <person name="Fleetwood D."/>
            <person name="Weir B.S."/>
            <person name="Villas-Boas S.G."/>
        </authorList>
    </citation>
    <scope>NUCLEOTIDE SEQUENCE [LARGE SCALE GENOMIC DNA]</scope>
    <source>
        <strain evidence="7 8">ICMP 19927</strain>
    </source>
</reference>
<evidence type="ECO:0000259" key="6">
    <source>
        <dbReference type="Pfam" id="PF01494"/>
    </source>
</evidence>
<evidence type="ECO:0000313" key="8">
    <source>
        <dbReference type="Proteomes" id="UP000193240"/>
    </source>
</evidence>
<keyword evidence="4" id="KW-0503">Monooxygenase</keyword>
<dbReference type="SUPFAM" id="SSF51905">
    <property type="entry name" value="FAD/NAD(P)-binding domain"/>
    <property type="match status" value="1"/>
</dbReference>
<protein>
    <recommendedName>
        <fullName evidence="6">FAD-binding domain-containing protein</fullName>
    </recommendedName>
</protein>
<dbReference type="AlphaFoldDB" id="A0A1Y2LHW8"/>
<keyword evidence="3" id="KW-0560">Oxidoreductase</keyword>
<dbReference type="GO" id="GO:0071949">
    <property type="term" value="F:FAD binding"/>
    <property type="evidence" value="ECO:0007669"/>
    <property type="project" value="InterPro"/>
</dbReference>
<keyword evidence="5" id="KW-0472">Membrane</keyword>
<gene>
    <name evidence="7" type="ORF">B5807_11944</name>
</gene>
<evidence type="ECO:0000256" key="2">
    <source>
        <dbReference type="ARBA" id="ARBA00022827"/>
    </source>
</evidence>
<organism evidence="7 8">
    <name type="scientific">Epicoccum nigrum</name>
    <name type="common">Soil fungus</name>
    <name type="synonym">Epicoccum purpurascens</name>
    <dbReference type="NCBI Taxonomy" id="105696"/>
    <lineage>
        <taxon>Eukaryota</taxon>
        <taxon>Fungi</taxon>
        <taxon>Dikarya</taxon>
        <taxon>Ascomycota</taxon>
        <taxon>Pezizomycotina</taxon>
        <taxon>Dothideomycetes</taxon>
        <taxon>Pleosporomycetidae</taxon>
        <taxon>Pleosporales</taxon>
        <taxon>Pleosporineae</taxon>
        <taxon>Didymellaceae</taxon>
        <taxon>Epicoccum</taxon>
    </lineage>
</organism>